<dbReference type="EMBL" id="LR596615">
    <property type="protein sequence ID" value="VUE36204.1"/>
    <property type="molecule type" value="Genomic_DNA"/>
</dbReference>
<name>A0A2C9CXB1_9CAUD</name>
<dbReference type="RefSeq" id="YP_009623768.1">
    <property type="nucleotide sequence ID" value="NC_042116.1"/>
</dbReference>
<dbReference type="KEGG" id="vg:40100576"/>
<dbReference type="GeneID" id="40100576"/>
<dbReference type="Proteomes" id="UP000317227">
    <property type="component" value="Segment"/>
</dbReference>
<proteinExistence type="predicted"/>
<reference evidence="3" key="1">
    <citation type="submission" date="2017-10" db="EMBL/GenBank/DDBJ databases">
        <authorList>
            <person name="Skurnik M."/>
        </authorList>
    </citation>
    <scope>NUCLEOTIDE SEQUENCE [LARGE SCALE GENOMIC DNA]</scope>
</reference>
<sequence>MAWSESDVYYRIIRMSDDPQLLTIVTMQDFDEVDYDHNRFLCAKGTNERLYFSTEEKAIKFLNENIKFENIDPDYLNKHQRLNDIFYK</sequence>
<reference evidence="1" key="2">
    <citation type="submission" date="2017-10" db="EMBL/GenBank/DDBJ databases">
        <authorList>
            <person name="Banno H."/>
            <person name="Chua N.-H."/>
        </authorList>
    </citation>
    <scope>NUCLEOTIDE SEQUENCE [LARGE SCALE GENOMIC DNA]</scope>
</reference>
<evidence type="ECO:0000313" key="4">
    <source>
        <dbReference type="Proteomes" id="UP000317227"/>
    </source>
</evidence>
<reference evidence="2 4" key="3">
    <citation type="submission" date="2019-06" db="EMBL/GenBank/DDBJ databases">
        <authorList>
            <person name="Bower L."/>
            <person name="Leinonen R."/>
        </authorList>
    </citation>
    <scope>NUCLEOTIDE SEQUENCE [LARGE SCALE GENOMIC DNA]</scope>
</reference>
<evidence type="ECO:0000313" key="2">
    <source>
        <dbReference type="EMBL" id="VUE36204.1"/>
    </source>
</evidence>
<accession>A0A2C9CXB1</accession>
<keyword evidence="3" id="KW-1185">Reference proteome</keyword>
<evidence type="ECO:0000313" key="1">
    <source>
        <dbReference type="EMBL" id="SOK58435.1"/>
    </source>
</evidence>
<dbReference type="OrthoDB" id="25837at10239"/>
<protein>
    <submittedName>
        <fullName evidence="1">Uncharacterized protein</fullName>
    </submittedName>
</protein>
<dbReference type="EMBL" id="LT960551">
    <property type="protein sequence ID" value="SOK58435.1"/>
    <property type="molecule type" value="Genomic_DNA"/>
</dbReference>
<dbReference type="Proteomes" id="UP000240931">
    <property type="component" value="Segment"/>
</dbReference>
<evidence type="ECO:0000313" key="3">
    <source>
        <dbReference type="Proteomes" id="UP000240931"/>
    </source>
</evidence>
<gene>
    <name evidence="1" type="primary">g158</name>
</gene>
<organism evidence="1 3">
    <name type="scientific">Yersinia phage fHe-Yen9-04</name>
    <dbReference type="NCBI Taxonomy" id="2052742"/>
    <lineage>
        <taxon>Viruses</taxon>
        <taxon>Duplodnaviria</taxon>
        <taxon>Heunggongvirae</taxon>
        <taxon>Uroviricota</taxon>
        <taxon>Caudoviricetes</taxon>
        <taxon>Eneladusvirus</taxon>
        <taxon>Eneladusvirus Yen904</taxon>
    </lineage>
</organism>